<organism evidence="4 5">
    <name type="scientific">Actinoallomurus liliacearum</name>
    <dbReference type="NCBI Taxonomy" id="1080073"/>
    <lineage>
        <taxon>Bacteria</taxon>
        <taxon>Bacillati</taxon>
        <taxon>Actinomycetota</taxon>
        <taxon>Actinomycetes</taxon>
        <taxon>Streptosporangiales</taxon>
        <taxon>Thermomonosporaceae</taxon>
        <taxon>Actinoallomurus</taxon>
    </lineage>
</organism>
<dbReference type="SUPFAM" id="SSF53850">
    <property type="entry name" value="Periplasmic binding protein-like II"/>
    <property type="match status" value="1"/>
</dbReference>
<proteinExistence type="inferred from homology"/>
<gene>
    <name evidence="4" type="ORF">GCM10023195_48610</name>
</gene>
<sequence length="326" mass="34211">MGIRRWACAAFGIAIAASVISGCGGGSDDTEKSANGLEKTELKVGTLPIVDDAPFYLALKNGYFKAEGLKVTPMTLANGEEGITRLQSGGVDVAWSSYPNAIMATDSGKVQLRIVVDGYTATKHLFPVLAMPKSKIKKPADLAGKKVSVNGLKGLGPLLLSSALKTAGVDPKSVHMVATPFPQMPAQLQSGAIDAAWITEPFVTQASQKLGATEIIDTATGPADGLPIAGFVASGAGAKKYPKALAAFQRAMAKAQALATNRAQVEQILPTYIKTITPQVASTITIGSYPTSLNKARLQRVPDLMQEFGLIQNHLDMQTMLLSQSQ</sequence>
<reference evidence="5" key="1">
    <citation type="journal article" date="2019" name="Int. J. Syst. Evol. Microbiol.">
        <title>The Global Catalogue of Microorganisms (GCM) 10K type strain sequencing project: providing services to taxonomists for standard genome sequencing and annotation.</title>
        <authorList>
            <consortium name="The Broad Institute Genomics Platform"/>
            <consortium name="The Broad Institute Genome Sequencing Center for Infectious Disease"/>
            <person name="Wu L."/>
            <person name="Ma J."/>
        </authorList>
    </citation>
    <scope>NUCLEOTIDE SEQUENCE [LARGE SCALE GENOMIC DNA]</scope>
    <source>
        <strain evidence="5">JCM 17938</strain>
    </source>
</reference>
<comment type="caution">
    <text evidence="4">The sequence shown here is derived from an EMBL/GenBank/DDBJ whole genome shotgun (WGS) entry which is preliminary data.</text>
</comment>
<dbReference type="PANTHER" id="PTHR30024">
    <property type="entry name" value="ALIPHATIC SULFONATES-BINDING PROTEIN-RELATED"/>
    <property type="match status" value="1"/>
</dbReference>
<evidence type="ECO:0000256" key="1">
    <source>
        <dbReference type="ARBA" id="ARBA00004418"/>
    </source>
</evidence>
<comment type="similarity">
    <text evidence="2">Belongs to the bacterial solute-binding protein SsuA/TauA family.</text>
</comment>
<protein>
    <submittedName>
        <fullName evidence="4">ABC transporter substrate-binding protein</fullName>
    </submittedName>
</protein>
<dbReference type="Proteomes" id="UP001500212">
    <property type="component" value="Unassembled WGS sequence"/>
</dbReference>
<evidence type="ECO:0000256" key="3">
    <source>
        <dbReference type="ARBA" id="ARBA00022729"/>
    </source>
</evidence>
<dbReference type="Gene3D" id="3.40.190.10">
    <property type="entry name" value="Periplasmic binding protein-like II"/>
    <property type="match status" value="2"/>
</dbReference>
<dbReference type="PANTHER" id="PTHR30024:SF47">
    <property type="entry name" value="TAURINE-BINDING PERIPLASMIC PROTEIN"/>
    <property type="match status" value="1"/>
</dbReference>
<keyword evidence="3" id="KW-0732">Signal</keyword>
<name>A0ABP8TQ30_9ACTN</name>
<comment type="subcellular location">
    <subcellularLocation>
        <location evidence="1">Periplasm</location>
    </subcellularLocation>
</comment>
<evidence type="ECO:0000256" key="2">
    <source>
        <dbReference type="ARBA" id="ARBA00010742"/>
    </source>
</evidence>
<keyword evidence="5" id="KW-1185">Reference proteome</keyword>
<dbReference type="EMBL" id="BAABHJ010000017">
    <property type="protein sequence ID" value="GAA4611477.1"/>
    <property type="molecule type" value="Genomic_DNA"/>
</dbReference>
<dbReference type="PROSITE" id="PS51257">
    <property type="entry name" value="PROKAR_LIPOPROTEIN"/>
    <property type="match status" value="1"/>
</dbReference>
<accession>A0ABP8TQ30</accession>
<dbReference type="Pfam" id="PF13379">
    <property type="entry name" value="NMT1_2"/>
    <property type="match status" value="1"/>
</dbReference>
<evidence type="ECO:0000313" key="5">
    <source>
        <dbReference type="Proteomes" id="UP001500212"/>
    </source>
</evidence>
<evidence type="ECO:0000313" key="4">
    <source>
        <dbReference type="EMBL" id="GAA4611477.1"/>
    </source>
</evidence>